<dbReference type="PIRSF" id="PIRSF000705">
    <property type="entry name" value="DNK"/>
    <property type="match status" value="1"/>
</dbReference>
<feature type="domain" description="Deoxynucleoside kinase" evidence="4">
    <location>
        <begin position="40"/>
        <end position="229"/>
    </location>
</feature>
<dbReference type="SUPFAM" id="SSF52540">
    <property type="entry name" value="P-loop containing nucleoside triphosphate hydrolases"/>
    <property type="match status" value="1"/>
</dbReference>
<dbReference type="GO" id="GO:0005524">
    <property type="term" value="F:ATP binding"/>
    <property type="evidence" value="ECO:0007669"/>
    <property type="project" value="UniProtKB-KW"/>
</dbReference>
<feature type="active site" description="Proton acceptor" evidence="2">
    <location>
        <position position="122"/>
    </location>
</feature>
<accession>A0A5B7DC59</accession>
<keyword evidence="5" id="KW-0808">Transferase</keyword>
<dbReference type="OrthoDB" id="567086at2759"/>
<dbReference type="GO" id="GO:0019136">
    <property type="term" value="F:deoxynucleoside kinase activity"/>
    <property type="evidence" value="ECO:0007669"/>
    <property type="project" value="InterPro"/>
</dbReference>
<dbReference type="EMBL" id="VSRR010000723">
    <property type="protein sequence ID" value="MPC18938.1"/>
    <property type="molecule type" value="Genomic_DNA"/>
</dbReference>
<dbReference type="Gene3D" id="3.40.50.300">
    <property type="entry name" value="P-loop containing nucleotide triphosphate hydrolases"/>
    <property type="match status" value="1"/>
</dbReference>
<comment type="caution">
    <text evidence="5">The sequence shown here is derived from an EMBL/GenBank/DDBJ whole genome shotgun (WGS) entry which is preliminary data.</text>
</comment>
<evidence type="ECO:0000313" key="6">
    <source>
        <dbReference type="Proteomes" id="UP000324222"/>
    </source>
</evidence>
<protein>
    <submittedName>
        <fullName evidence="5">Thymidine kinase 2, mitochondrial</fullName>
    </submittedName>
</protein>
<evidence type="ECO:0000256" key="1">
    <source>
        <dbReference type="ARBA" id="ARBA00007420"/>
    </source>
</evidence>
<dbReference type="GO" id="GO:0005739">
    <property type="term" value="C:mitochondrion"/>
    <property type="evidence" value="ECO:0007669"/>
    <property type="project" value="TreeGrafter"/>
</dbReference>
<keyword evidence="3" id="KW-0547">Nucleotide-binding</keyword>
<dbReference type="InterPro" id="IPR050566">
    <property type="entry name" value="Deoxyribonucleoside_kinase"/>
</dbReference>
<sequence length="250" mass="28722">MWRCFSRAQRYSKVLRAASSESHCRQKASSDPLHRPRLTVCIEGNIGSGKTTLLEHFSQFPNVEITWEDVDSWCDVEGYNLLQMAYQDSSRWAHLLQTYAQLTFATGHGKGVSDGSKVKLMERSIHSARYCFLENQYRSGIITEAEYLVACYWYRQLTSITDCQADLVVYLRTNPQSCYDRVMGRGRPEEVGLPLQLLQDLHERHEEWLLEERFPTYGPVTVLNANADLPAMLKEYYTLEAFLAGTADKS</sequence>
<evidence type="ECO:0000259" key="4">
    <source>
        <dbReference type="Pfam" id="PF01712"/>
    </source>
</evidence>
<evidence type="ECO:0000256" key="2">
    <source>
        <dbReference type="PIRSR" id="PIRSR000705-1"/>
    </source>
</evidence>
<proteinExistence type="inferred from homology"/>
<dbReference type="Pfam" id="PF01712">
    <property type="entry name" value="dNK"/>
    <property type="match status" value="1"/>
</dbReference>
<comment type="similarity">
    <text evidence="1">Belongs to the DCK/DGK family.</text>
</comment>
<dbReference type="CDD" id="cd01673">
    <property type="entry name" value="dNK"/>
    <property type="match status" value="1"/>
</dbReference>
<keyword evidence="5" id="KW-0418">Kinase</keyword>
<dbReference type="InterPro" id="IPR027417">
    <property type="entry name" value="P-loop_NTPase"/>
</dbReference>
<feature type="binding site" evidence="3">
    <location>
        <begin position="44"/>
        <end position="52"/>
    </location>
    <ligand>
        <name>ATP</name>
        <dbReference type="ChEBI" id="CHEBI:30616"/>
    </ligand>
</feature>
<evidence type="ECO:0000313" key="5">
    <source>
        <dbReference type="EMBL" id="MPC18938.1"/>
    </source>
</evidence>
<reference evidence="5 6" key="1">
    <citation type="submission" date="2019-05" db="EMBL/GenBank/DDBJ databases">
        <title>Another draft genome of Portunus trituberculatus and its Hox gene families provides insights of decapod evolution.</title>
        <authorList>
            <person name="Jeong J.-H."/>
            <person name="Song I."/>
            <person name="Kim S."/>
            <person name="Choi T."/>
            <person name="Kim D."/>
            <person name="Ryu S."/>
            <person name="Kim W."/>
        </authorList>
    </citation>
    <scope>NUCLEOTIDE SEQUENCE [LARGE SCALE GENOMIC DNA]</scope>
    <source>
        <tissue evidence="5">Muscle</tissue>
    </source>
</reference>
<gene>
    <name evidence="5" type="primary">TK2</name>
    <name evidence="5" type="ORF">E2C01_011837</name>
</gene>
<feature type="binding site" evidence="3">
    <location>
        <begin position="181"/>
        <end position="185"/>
    </location>
    <ligand>
        <name>ATP</name>
        <dbReference type="ChEBI" id="CHEBI:30616"/>
    </ligand>
</feature>
<keyword evidence="3" id="KW-0067">ATP-binding</keyword>
<evidence type="ECO:0000256" key="3">
    <source>
        <dbReference type="PIRSR" id="PIRSR000705-3"/>
    </source>
</evidence>
<dbReference type="AlphaFoldDB" id="A0A5B7DC59"/>
<name>A0A5B7DC59_PORTR</name>
<dbReference type="PANTHER" id="PTHR10513:SF24">
    <property type="entry name" value="THYMIDINE KINASE 2, MITOCHONDRIAL"/>
    <property type="match status" value="1"/>
</dbReference>
<organism evidence="5 6">
    <name type="scientific">Portunus trituberculatus</name>
    <name type="common">Swimming crab</name>
    <name type="synonym">Neptunus trituberculatus</name>
    <dbReference type="NCBI Taxonomy" id="210409"/>
    <lineage>
        <taxon>Eukaryota</taxon>
        <taxon>Metazoa</taxon>
        <taxon>Ecdysozoa</taxon>
        <taxon>Arthropoda</taxon>
        <taxon>Crustacea</taxon>
        <taxon>Multicrustacea</taxon>
        <taxon>Malacostraca</taxon>
        <taxon>Eumalacostraca</taxon>
        <taxon>Eucarida</taxon>
        <taxon>Decapoda</taxon>
        <taxon>Pleocyemata</taxon>
        <taxon>Brachyura</taxon>
        <taxon>Eubrachyura</taxon>
        <taxon>Portunoidea</taxon>
        <taxon>Portunidae</taxon>
        <taxon>Portuninae</taxon>
        <taxon>Portunus</taxon>
    </lineage>
</organism>
<dbReference type="PANTHER" id="PTHR10513">
    <property type="entry name" value="DEOXYNUCLEOSIDE KINASE"/>
    <property type="match status" value="1"/>
</dbReference>
<keyword evidence="6" id="KW-1185">Reference proteome</keyword>
<dbReference type="InterPro" id="IPR002624">
    <property type="entry name" value="DCK/DGK"/>
</dbReference>
<dbReference type="InterPro" id="IPR031314">
    <property type="entry name" value="DNK_dom"/>
</dbReference>
<dbReference type="Proteomes" id="UP000324222">
    <property type="component" value="Unassembled WGS sequence"/>
</dbReference>